<dbReference type="Proteomes" id="UP000319103">
    <property type="component" value="Unassembled WGS sequence"/>
</dbReference>
<keyword evidence="3" id="KW-1185">Reference proteome</keyword>
<feature type="domain" description="IPT/TIG" evidence="1">
    <location>
        <begin position="1"/>
        <end position="74"/>
    </location>
</feature>
<dbReference type="GO" id="GO:0005975">
    <property type="term" value="P:carbohydrate metabolic process"/>
    <property type="evidence" value="ECO:0007669"/>
    <property type="project" value="UniProtKB-ARBA"/>
</dbReference>
<organism evidence="2 3">
    <name type="scientific">Kitasatospora acidiphila</name>
    <dbReference type="NCBI Taxonomy" id="2567942"/>
    <lineage>
        <taxon>Bacteria</taxon>
        <taxon>Bacillati</taxon>
        <taxon>Actinomycetota</taxon>
        <taxon>Actinomycetes</taxon>
        <taxon>Kitasatosporales</taxon>
        <taxon>Streptomycetaceae</taxon>
        <taxon>Kitasatospora</taxon>
    </lineage>
</organism>
<dbReference type="InterPro" id="IPR031148">
    <property type="entry name" value="Plexin"/>
</dbReference>
<dbReference type="GO" id="GO:0017154">
    <property type="term" value="F:semaphorin receptor activity"/>
    <property type="evidence" value="ECO:0007669"/>
    <property type="project" value="InterPro"/>
</dbReference>
<feature type="domain" description="IPT/TIG" evidence="1">
    <location>
        <begin position="76"/>
        <end position="157"/>
    </location>
</feature>
<sequence>MSPNAGPTDGGTVVTITGVNLTGATAVNFGPRRATTIADTANQLTVISPPGSGTVPVTVVTPGGTSNQALFQYVTPPTVTGIDPISGPTAGGTSMTISGIGLQTAASVTYGASTVRPTVVSDTQLTVTAPPGTAAGSVPVGVTTAGGTARTLTYTYLDAPSVTALSPGSGPVTGGTSITLTGTGLTTTDQVTLGGVPAAFEVISDTTLALQAPPGTAGAATLTVITSAGAATATYTYLPTPNT</sequence>
<reference evidence="2 3" key="1">
    <citation type="submission" date="2019-06" db="EMBL/GenBank/DDBJ databases">
        <title>Description of Kitasatospora acidophila sp. nov. isolated from pine grove soil, and reclassification of Streptomyces novaecaesareae to Kitasatospora novaeceasareae comb. nov.</title>
        <authorList>
            <person name="Kim M.J."/>
        </authorList>
    </citation>
    <scope>NUCLEOTIDE SEQUENCE [LARGE SCALE GENOMIC DNA]</scope>
    <source>
        <strain evidence="2 3">MMS16-CNU292</strain>
    </source>
</reference>
<dbReference type="InterPro" id="IPR014756">
    <property type="entry name" value="Ig_E-set"/>
</dbReference>
<dbReference type="EMBL" id="VIGB01000002">
    <property type="protein sequence ID" value="TQF07977.1"/>
    <property type="molecule type" value="Genomic_DNA"/>
</dbReference>
<dbReference type="InterPro" id="IPR013783">
    <property type="entry name" value="Ig-like_fold"/>
</dbReference>
<dbReference type="OrthoDB" id="5166832at2"/>
<evidence type="ECO:0000259" key="1">
    <source>
        <dbReference type="SMART" id="SM00429"/>
    </source>
</evidence>
<dbReference type="CDD" id="cd00102">
    <property type="entry name" value="IPT"/>
    <property type="match status" value="2"/>
</dbReference>
<dbReference type="Pfam" id="PF01833">
    <property type="entry name" value="TIG"/>
    <property type="match status" value="3"/>
</dbReference>
<dbReference type="SUPFAM" id="SSF81296">
    <property type="entry name" value="E set domains"/>
    <property type="match status" value="3"/>
</dbReference>
<dbReference type="AlphaFoldDB" id="A0A540WGF6"/>
<dbReference type="InterPro" id="IPR002909">
    <property type="entry name" value="IPT_dom"/>
</dbReference>
<accession>A0A540WGF6</accession>
<evidence type="ECO:0000313" key="2">
    <source>
        <dbReference type="EMBL" id="TQF07977.1"/>
    </source>
</evidence>
<comment type="caution">
    <text evidence="2">The sequence shown here is derived from an EMBL/GenBank/DDBJ whole genome shotgun (WGS) entry which is preliminary data.</text>
</comment>
<protein>
    <submittedName>
        <fullName evidence="2">Cell surface protein</fullName>
    </submittedName>
</protein>
<dbReference type="PANTHER" id="PTHR22625">
    <property type="entry name" value="PLEXIN"/>
    <property type="match status" value="1"/>
</dbReference>
<proteinExistence type="predicted"/>
<name>A0A540WGF6_9ACTN</name>
<feature type="domain" description="IPT/TIG" evidence="1">
    <location>
        <begin position="159"/>
        <end position="238"/>
    </location>
</feature>
<gene>
    <name evidence="2" type="ORF">E6W39_01045</name>
</gene>
<dbReference type="SMART" id="SM00429">
    <property type="entry name" value="IPT"/>
    <property type="match status" value="3"/>
</dbReference>
<evidence type="ECO:0000313" key="3">
    <source>
        <dbReference type="Proteomes" id="UP000319103"/>
    </source>
</evidence>
<dbReference type="PANTHER" id="PTHR22625:SF70">
    <property type="entry name" value="PLEXIN A, ISOFORM A"/>
    <property type="match status" value="1"/>
</dbReference>
<dbReference type="Gene3D" id="2.60.40.10">
    <property type="entry name" value="Immunoglobulins"/>
    <property type="match status" value="3"/>
</dbReference>